<accession>A0A7G6T4K1</accession>
<dbReference type="Pfam" id="PF12686">
    <property type="entry name" value="DUF3800"/>
    <property type="match status" value="1"/>
</dbReference>
<dbReference type="Proteomes" id="UP000515465">
    <property type="component" value="Plasmid p_2"/>
</dbReference>
<organism evidence="1 2">
    <name type="scientific">Mesorhizobium huakuii</name>
    <dbReference type="NCBI Taxonomy" id="28104"/>
    <lineage>
        <taxon>Bacteria</taxon>
        <taxon>Pseudomonadati</taxon>
        <taxon>Pseudomonadota</taxon>
        <taxon>Alphaproteobacteria</taxon>
        <taxon>Hyphomicrobiales</taxon>
        <taxon>Phyllobacteriaceae</taxon>
        <taxon>Mesorhizobium</taxon>
    </lineage>
</organism>
<evidence type="ECO:0000313" key="2">
    <source>
        <dbReference type="Proteomes" id="UP000515465"/>
    </source>
</evidence>
<dbReference type="EMBL" id="CP050297">
    <property type="protein sequence ID" value="QND61683.1"/>
    <property type="molecule type" value="Genomic_DNA"/>
</dbReference>
<protein>
    <submittedName>
        <fullName evidence="1">DUF3800 domain-containing protein</fullName>
    </submittedName>
</protein>
<proteinExistence type="predicted"/>
<dbReference type="AlphaFoldDB" id="A0A7G6T4K1"/>
<name>A0A7G6T4K1_9HYPH</name>
<keyword evidence="1" id="KW-0614">Plasmid</keyword>
<evidence type="ECO:0000313" key="1">
    <source>
        <dbReference type="EMBL" id="QND61683.1"/>
    </source>
</evidence>
<dbReference type="RefSeq" id="WP_183465391.1">
    <property type="nucleotide sequence ID" value="NZ_CP050297.1"/>
</dbReference>
<dbReference type="InterPro" id="IPR024524">
    <property type="entry name" value="DUF3800"/>
</dbReference>
<sequence length="287" mass="32835">MSWALFIDESGQDRRNSPYEVLAGVAIEDRKIWPLIRQLSDAQQHIFGMRLYQAYGQEAKAKELLKPKTFRHAAQLPAFEQDTRSRLAREILLDGTAVTRDRLTALAQAKIAYCEFALNLARSHGAQVFATMVPQSAPRPPSDDAMRKDYAFLFERFYYFLNGMPDDPMGYLVFDELDKAQSHVLLGQVSNYFIRTRNGRVRSRLIIPEPFFVHSDLTTLIQLTDIVAYVISWGLRLNGMTLPARPELAGLADRVKRIRFSRETEGGEKIWGIKHIRDLRPIPLNPA</sequence>
<gene>
    <name evidence="1" type="ORF">HB778_36120</name>
</gene>
<reference evidence="2" key="1">
    <citation type="journal article" date="2020" name="Mol. Plant Microbe">
        <title>Rhizobial microsymbionts of the narrowly endemic Oxytropis species growing in Kamchatka are characterized by significant genetic diversity and possess a set of genes that are associated with T3SS and T6SS secretion systems and can affect the development of symbiosis.</title>
        <authorList>
            <person name="Safronova V."/>
            <person name="Guro P."/>
            <person name="Sazanova A."/>
            <person name="Kuznetsova I."/>
            <person name="Belimov A."/>
            <person name="Yakubov V."/>
            <person name="Chirak E."/>
            <person name="Afonin A."/>
            <person name="Gogolev Y."/>
            <person name="Andronov E."/>
            <person name="Tikhonovich I."/>
        </authorList>
    </citation>
    <scope>NUCLEOTIDE SEQUENCE [LARGE SCALE GENOMIC DNA]</scope>
    <source>
        <strain evidence="2">583</strain>
        <plasmid evidence="2">p_2</plasmid>
    </source>
</reference>
<geneLocation type="plasmid" evidence="1 2">
    <name>p_2</name>
</geneLocation>